<protein>
    <recommendedName>
        <fullName evidence="3">DUF354 domain-containing protein</fullName>
    </recommendedName>
</protein>
<dbReference type="InterPro" id="IPR007152">
    <property type="entry name" value="DUF354"/>
</dbReference>
<dbReference type="Proteomes" id="UP000509448">
    <property type="component" value="Chromosome"/>
</dbReference>
<proteinExistence type="predicted"/>
<evidence type="ECO:0008006" key="3">
    <source>
        <dbReference type="Google" id="ProtNLM"/>
    </source>
</evidence>
<accession>A0A4P2VQ24</accession>
<keyword evidence="2" id="KW-1185">Reference proteome</keyword>
<sequence>MTPKQLLFLAAIEEELRRSGYDVLLTTRRYDELDTLEGRLGIETVKVGSHGGDSLDGKLEASLKRLLDLYDVVKSFAPDVTITTASPEAARISYGLGIPLLVFNDSPHSVAVARLVAPLAKGLYSPWLIRKSDWLTAGVIPENYSKYHAIDPVAWLRRRHMWPSRQPWEDAKNSVVIRAGESKAYYYRGTGEDAFELAKLLSRDYEVVVLSRYSGRESSNVRVIGPGFFGPNVLEGALAFVGFGGTMSQEALLLGIPTISAYPGGYRLEQELVRRGLIFKAGSLKDAVDLVHRAVEDARRIRARAEAFNRGLVDPAKYAVNEALRMTDRGS</sequence>
<dbReference type="PANTHER" id="PTHR39662">
    <property type="entry name" value="DUF354 DOMAIN-CONTAINING PROTEIN-RELATED"/>
    <property type="match status" value="1"/>
</dbReference>
<dbReference type="SUPFAM" id="SSF53756">
    <property type="entry name" value="UDP-Glycosyltransferase/glycogen phosphorylase"/>
    <property type="match status" value="1"/>
</dbReference>
<dbReference type="PANTHER" id="PTHR39662:SF1">
    <property type="entry name" value="DUF354 DOMAIN-CONTAINING PROTEIN"/>
    <property type="match status" value="1"/>
</dbReference>
<gene>
    <name evidence="1" type="ORF">NAS2_1636</name>
</gene>
<evidence type="ECO:0000313" key="2">
    <source>
        <dbReference type="Proteomes" id="UP000509448"/>
    </source>
</evidence>
<dbReference type="KEGG" id="ccai:NAS2_1636"/>
<organism evidence="1 2">
    <name type="scientific">Conexivisphaera calida</name>
    <dbReference type="NCBI Taxonomy" id="1874277"/>
    <lineage>
        <taxon>Archaea</taxon>
        <taxon>Nitrososphaerota</taxon>
        <taxon>Conexivisphaeria</taxon>
        <taxon>Conexivisphaerales</taxon>
        <taxon>Conexivisphaeraceae</taxon>
        <taxon>Conexivisphaera</taxon>
    </lineage>
</organism>
<dbReference type="Pfam" id="PF04007">
    <property type="entry name" value="DUF354"/>
    <property type="match status" value="1"/>
</dbReference>
<evidence type="ECO:0000313" key="1">
    <source>
        <dbReference type="EMBL" id="BBE43008.1"/>
    </source>
</evidence>
<reference evidence="1 2" key="1">
    <citation type="journal article" date="2019" name="ISME J.">
        <title>Isolation and characterization of a thermophilic sulfur- and iron-reducing thaumarchaeote from a terrestrial acidic hot spring.</title>
        <authorList>
            <person name="Kato S."/>
            <person name="Itoh T."/>
            <person name="Yuki M."/>
            <person name="Nagamori M."/>
            <person name="Ohnishi M."/>
            <person name="Uematsu K."/>
            <person name="Suzuki K."/>
            <person name="Takashina T."/>
            <person name="Ohkuma M."/>
        </authorList>
    </citation>
    <scope>NUCLEOTIDE SEQUENCE [LARGE SCALE GENOMIC DNA]</scope>
    <source>
        <strain evidence="1 2">NAS-02</strain>
    </source>
</reference>
<dbReference type="EMBL" id="AP018732">
    <property type="protein sequence ID" value="BBE43008.1"/>
    <property type="molecule type" value="Genomic_DNA"/>
</dbReference>
<dbReference type="AlphaFoldDB" id="A0A4P2VQ24"/>
<name>A0A4P2VQ24_9ARCH</name>